<evidence type="ECO:0000259" key="2">
    <source>
        <dbReference type="Pfam" id="PF22725"/>
    </source>
</evidence>
<dbReference type="RefSeq" id="WP_271711996.1">
    <property type="nucleotide sequence ID" value="NZ_AP024169.1"/>
</dbReference>
<dbReference type="PANTHER" id="PTHR43054">
    <property type="match status" value="1"/>
</dbReference>
<evidence type="ECO:0000313" key="3">
    <source>
        <dbReference type="EMBL" id="BCN30836.1"/>
    </source>
</evidence>
<accession>A0A7R7EL10</accession>
<evidence type="ECO:0000313" key="4">
    <source>
        <dbReference type="Proteomes" id="UP000595897"/>
    </source>
</evidence>
<dbReference type="InterPro" id="IPR055170">
    <property type="entry name" value="GFO_IDH_MocA-like_dom"/>
</dbReference>
<dbReference type="InterPro" id="IPR036291">
    <property type="entry name" value="NAD(P)-bd_dom_sf"/>
</dbReference>
<feature type="domain" description="GFO/IDH/MocA-like oxidoreductase" evidence="2">
    <location>
        <begin position="138"/>
        <end position="246"/>
    </location>
</feature>
<dbReference type="PANTHER" id="PTHR43054:SF1">
    <property type="entry name" value="SCYLLO-INOSITOL 2-DEHYDROGENASE (NADP(+)) IOLU"/>
    <property type="match status" value="1"/>
</dbReference>
<dbReference type="Pfam" id="PF01408">
    <property type="entry name" value="GFO_IDH_MocA"/>
    <property type="match status" value="1"/>
</dbReference>
<dbReference type="Proteomes" id="UP000595897">
    <property type="component" value="Chromosome"/>
</dbReference>
<dbReference type="EMBL" id="AP024169">
    <property type="protein sequence ID" value="BCN30836.1"/>
    <property type="molecule type" value="Genomic_DNA"/>
</dbReference>
<gene>
    <name evidence="3" type="ORF">bsdtb5_21310</name>
</gene>
<protein>
    <submittedName>
        <fullName evidence="3">NAD(P)-dependent oxidoreductase</fullName>
    </submittedName>
</protein>
<evidence type="ECO:0000259" key="1">
    <source>
        <dbReference type="Pfam" id="PF01408"/>
    </source>
</evidence>
<dbReference type="SUPFAM" id="SSF51735">
    <property type="entry name" value="NAD(P)-binding Rossmann-fold domains"/>
    <property type="match status" value="1"/>
</dbReference>
<dbReference type="AlphaFoldDB" id="A0A7R7EL10"/>
<dbReference type="GO" id="GO:0000166">
    <property type="term" value="F:nucleotide binding"/>
    <property type="evidence" value="ECO:0007669"/>
    <property type="project" value="InterPro"/>
</dbReference>
<feature type="domain" description="Gfo/Idh/MocA-like oxidoreductase N-terminal" evidence="1">
    <location>
        <begin position="1"/>
        <end position="118"/>
    </location>
</feature>
<dbReference type="Gene3D" id="3.30.360.10">
    <property type="entry name" value="Dihydrodipicolinate Reductase, domain 2"/>
    <property type="match status" value="1"/>
</dbReference>
<keyword evidence="4" id="KW-1185">Reference proteome</keyword>
<organism evidence="3 4">
    <name type="scientific">Anaeromicropila herbilytica</name>
    <dbReference type="NCBI Taxonomy" id="2785025"/>
    <lineage>
        <taxon>Bacteria</taxon>
        <taxon>Bacillati</taxon>
        <taxon>Bacillota</taxon>
        <taxon>Clostridia</taxon>
        <taxon>Lachnospirales</taxon>
        <taxon>Lachnospiraceae</taxon>
        <taxon>Anaeromicropila</taxon>
    </lineage>
</organism>
<name>A0A7R7EL10_9FIRM</name>
<dbReference type="InterPro" id="IPR000683">
    <property type="entry name" value="Gfo/Idh/MocA-like_OxRdtase_N"/>
</dbReference>
<reference evidence="3 4" key="1">
    <citation type="submission" date="2020-11" db="EMBL/GenBank/DDBJ databases">
        <title>Draft genome sequencing of a Lachnospiraceae strain isolated from anoxic soil subjected to BSD treatment.</title>
        <authorList>
            <person name="Uek A."/>
            <person name="Tonouchi A."/>
        </authorList>
    </citation>
    <scope>NUCLEOTIDE SEQUENCE [LARGE SCALE GENOMIC DNA]</scope>
    <source>
        <strain evidence="3 4">TB5</strain>
    </source>
</reference>
<dbReference type="Gene3D" id="3.40.50.720">
    <property type="entry name" value="NAD(P)-binding Rossmann-like Domain"/>
    <property type="match status" value="1"/>
</dbReference>
<sequence>MNIGIIGAGTIVPYFLQGVSSVDGITVMAIAGQESDLEVMNNLKKEHGITHVFTDYHHMLESDIDTVYVAVPNHLHYQFAKVALKMHKNVLLEKPFASTYEQAKELVDLAKEQEVILFEAISNQYLPNYIKTKELLSQLGDIKIVQLNYSQYSRRYDLFKEGQILPVFDPKKSGGALMDINVYNIHFVVGLFGRPNKISYIANIERGIDTSGILTLEYSSFQCVAIGAKDCQSPVSVNIQGDKGYIHSDSPANGYDKFTLGTNLGEKTSFELNEKSNHLCYEIVRFRDLVHHHNTKEASILNELSLEVVRILDEARKQVGIEI</sequence>
<dbReference type="Pfam" id="PF22725">
    <property type="entry name" value="GFO_IDH_MocA_C3"/>
    <property type="match status" value="1"/>
</dbReference>
<proteinExistence type="predicted"/>
<dbReference type="SUPFAM" id="SSF55347">
    <property type="entry name" value="Glyceraldehyde-3-phosphate dehydrogenase-like, C-terminal domain"/>
    <property type="match status" value="1"/>
</dbReference>
<dbReference type="KEGG" id="ahb:bsdtb5_21310"/>